<keyword evidence="2" id="KW-1185">Reference proteome</keyword>
<dbReference type="RefSeq" id="WP_345528239.1">
    <property type="nucleotide sequence ID" value="NZ_BAABKN010000023.1"/>
</dbReference>
<name>A0ABP8Z645_9ACTN</name>
<organism evidence="1 2">
    <name type="scientific">Nocardioides endophyticus</name>
    <dbReference type="NCBI Taxonomy" id="1353775"/>
    <lineage>
        <taxon>Bacteria</taxon>
        <taxon>Bacillati</taxon>
        <taxon>Actinomycetota</taxon>
        <taxon>Actinomycetes</taxon>
        <taxon>Propionibacteriales</taxon>
        <taxon>Nocardioidaceae</taxon>
        <taxon>Nocardioides</taxon>
    </lineage>
</organism>
<evidence type="ECO:0000313" key="1">
    <source>
        <dbReference type="EMBL" id="GAA4747479.1"/>
    </source>
</evidence>
<dbReference type="EMBL" id="BAABKN010000023">
    <property type="protein sequence ID" value="GAA4747479.1"/>
    <property type="molecule type" value="Genomic_DNA"/>
</dbReference>
<dbReference type="Proteomes" id="UP001499882">
    <property type="component" value="Unassembled WGS sequence"/>
</dbReference>
<sequence length="63" mass="6739">MLIRVDSELSDELSGAFPHLVARTHPPSTTLTGELTDQEELQGVLNLLNSLGIGVVEVVTIPD</sequence>
<accession>A0ABP8Z645</accession>
<evidence type="ECO:0000313" key="2">
    <source>
        <dbReference type="Proteomes" id="UP001499882"/>
    </source>
</evidence>
<comment type="caution">
    <text evidence="1">The sequence shown here is derived from an EMBL/GenBank/DDBJ whole genome shotgun (WGS) entry which is preliminary data.</text>
</comment>
<protein>
    <submittedName>
        <fullName evidence="1">Uncharacterized protein</fullName>
    </submittedName>
</protein>
<gene>
    <name evidence="1" type="ORF">GCM10023350_35410</name>
</gene>
<reference evidence="2" key="1">
    <citation type="journal article" date="2019" name="Int. J. Syst. Evol. Microbiol.">
        <title>The Global Catalogue of Microorganisms (GCM) 10K type strain sequencing project: providing services to taxonomists for standard genome sequencing and annotation.</title>
        <authorList>
            <consortium name="The Broad Institute Genomics Platform"/>
            <consortium name="The Broad Institute Genome Sequencing Center for Infectious Disease"/>
            <person name="Wu L."/>
            <person name="Ma J."/>
        </authorList>
    </citation>
    <scope>NUCLEOTIDE SEQUENCE [LARGE SCALE GENOMIC DNA]</scope>
    <source>
        <strain evidence="2">JCM 18532</strain>
    </source>
</reference>
<proteinExistence type="predicted"/>